<evidence type="ECO:0008006" key="3">
    <source>
        <dbReference type="Google" id="ProtNLM"/>
    </source>
</evidence>
<gene>
    <name evidence="1" type="ORF">C7402_115231</name>
</gene>
<comment type="caution">
    <text evidence="1">The sequence shown here is derived from an EMBL/GenBank/DDBJ whole genome shotgun (WGS) entry which is preliminary data.</text>
</comment>
<name>A0ABX5KFX8_9BURK</name>
<evidence type="ECO:0000313" key="2">
    <source>
        <dbReference type="Proteomes" id="UP000245712"/>
    </source>
</evidence>
<dbReference type="InterPro" id="IPR035198">
    <property type="entry name" value="SU10_MCP"/>
</dbReference>
<keyword evidence="2" id="KW-1185">Reference proteome</keyword>
<dbReference type="Proteomes" id="UP000245712">
    <property type="component" value="Unassembled WGS sequence"/>
</dbReference>
<dbReference type="EMBL" id="QEOB01000015">
    <property type="protein sequence ID" value="PVX77172.1"/>
    <property type="molecule type" value="Genomic_DNA"/>
</dbReference>
<organism evidence="1 2">
    <name type="scientific">Paraburkholderia unamae</name>
    <dbReference type="NCBI Taxonomy" id="219649"/>
    <lineage>
        <taxon>Bacteria</taxon>
        <taxon>Pseudomonadati</taxon>
        <taxon>Pseudomonadota</taxon>
        <taxon>Betaproteobacteria</taxon>
        <taxon>Burkholderiales</taxon>
        <taxon>Burkholderiaceae</taxon>
        <taxon>Paraburkholderia</taxon>
    </lineage>
</organism>
<proteinExistence type="predicted"/>
<sequence length="327" mass="35372">MAVPSGTFQTYTQTNIREDLSNLIFNVDPYKTPVLNMAKKTKATQRNHEWDTDSLAAQNLSNAQVEGDTPATYLTLTPTARMGNYVQTSNKPVSISGLSQAVVAAGGSNKMGYQLLKKSKELKRDIEGILTYNHAKSIGNSTTASTTAGLPAWLYTNTVFQTGGSPSGANPSLNANGWTDGTSTRTYNSVTAAITEAQVKQVLQSIYKNSGDCPEYAIVSPANKQNISAFTGPGTRFIEVEDKTLQTAVDVYSSDFGDVKIIPDIFLAQSKDCFFINPDYIRVAYLRPFQTIPLAKVGDSDQKLLLVDYALEVGNEHAHGLLTDTTG</sequence>
<dbReference type="RefSeq" id="WP_116613108.1">
    <property type="nucleotide sequence ID" value="NZ_QEOB01000015.1"/>
</dbReference>
<protein>
    <recommendedName>
        <fullName evidence="3">HK97 family phage major capsid protein</fullName>
    </recommendedName>
</protein>
<accession>A0ABX5KFX8</accession>
<evidence type="ECO:0000313" key="1">
    <source>
        <dbReference type="EMBL" id="PVX77172.1"/>
    </source>
</evidence>
<reference evidence="1 2" key="1">
    <citation type="submission" date="2018-05" db="EMBL/GenBank/DDBJ databases">
        <title>Genomic Encyclopedia of Type Strains, Phase IV (KMG-V): Genome sequencing to study the core and pangenomes of soil and plant-associated prokaryotes.</title>
        <authorList>
            <person name="Whitman W."/>
        </authorList>
    </citation>
    <scope>NUCLEOTIDE SEQUENCE [LARGE SCALE GENOMIC DNA]</scope>
    <source>
        <strain evidence="1 2">SCZa-39</strain>
    </source>
</reference>
<dbReference type="Pfam" id="PF17236">
    <property type="entry name" value="SU10_MCP"/>
    <property type="match status" value="1"/>
</dbReference>